<dbReference type="InterPro" id="IPR036390">
    <property type="entry name" value="WH_DNA-bd_sf"/>
</dbReference>
<dbReference type="KEGG" id="dez:DKM44_03970"/>
<protein>
    <submittedName>
        <fullName evidence="6">IclR family transcriptional regulator</fullName>
    </submittedName>
</protein>
<dbReference type="AlphaFoldDB" id="A0A2Z3JBH2"/>
<dbReference type="Proteomes" id="UP000245368">
    <property type="component" value="Chromosome"/>
</dbReference>
<dbReference type="InterPro" id="IPR029016">
    <property type="entry name" value="GAF-like_dom_sf"/>
</dbReference>
<dbReference type="Pfam" id="PF09339">
    <property type="entry name" value="HTH_IclR"/>
    <property type="match status" value="1"/>
</dbReference>
<dbReference type="InterPro" id="IPR050707">
    <property type="entry name" value="HTH_MetabolicPath_Reg"/>
</dbReference>
<evidence type="ECO:0000259" key="5">
    <source>
        <dbReference type="PROSITE" id="PS51078"/>
    </source>
</evidence>
<proteinExistence type="predicted"/>
<keyword evidence="2" id="KW-0238">DNA-binding</keyword>
<dbReference type="SUPFAM" id="SSF55781">
    <property type="entry name" value="GAF domain-like"/>
    <property type="match status" value="1"/>
</dbReference>
<dbReference type="PANTHER" id="PTHR30136">
    <property type="entry name" value="HELIX-TURN-HELIX TRANSCRIPTIONAL REGULATOR, ICLR FAMILY"/>
    <property type="match status" value="1"/>
</dbReference>
<evidence type="ECO:0000256" key="2">
    <source>
        <dbReference type="ARBA" id="ARBA00023125"/>
    </source>
</evidence>
<sequence length="252" mass="27181">MPDSQTTVSYGITALGSALQVLEVIGQSPGLRASQIAAETGLTKSKVFRILRTLQEAEYVRLDQRHAAYLDRAAFLLGKHAAEQYSLARSAQPVLDQLAAETQESVHLVVREGLHSLVIDVRTSPQPVRMYAQVGRIGPLHAGGTSKVLLAYAPPEVIDMVLASPLSRYTDATLDSPGELRPLLAQIRQDGYHVAVSDLSDQTFSVAAPVFDHHGEVAAALSVAGPLMRLDASRQERYLRLVRAAAARLLGT</sequence>
<dbReference type="SUPFAM" id="SSF46785">
    <property type="entry name" value="Winged helix' DNA-binding domain"/>
    <property type="match status" value="1"/>
</dbReference>
<dbReference type="GO" id="GO:0045892">
    <property type="term" value="P:negative regulation of DNA-templated transcription"/>
    <property type="evidence" value="ECO:0007669"/>
    <property type="project" value="TreeGrafter"/>
</dbReference>
<feature type="domain" description="HTH iclR-type" evidence="4">
    <location>
        <begin position="12"/>
        <end position="79"/>
    </location>
</feature>
<dbReference type="PANTHER" id="PTHR30136:SF24">
    <property type="entry name" value="HTH-TYPE TRANSCRIPTIONAL REPRESSOR ALLR"/>
    <property type="match status" value="1"/>
</dbReference>
<dbReference type="InterPro" id="IPR014757">
    <property type="entry name" value="Tscrpt_reg_IclR_C"/>
</dbReference>
<evidence type="ECO:0000313" key="6">
    <source>
        <dbReference type="EMBL" id="AWN22497.1"/>
    </source>
</evidence>
<evidence type="ECO:0000256" key="3">
    <source>
        <dbReference type="ARBA" id="ARBA00023163"/>
    </source>
</evidence>
<keyword evidence="3" id="KW-0804">Transcription</keyword>
<dbReference type="GO" id="GO:0003677">
    <property type="term" value="F:DNA binding"/>
    <property type="evidence" value="ECO:0007669"/>
    <property type="project" value="UniProtKB-KW"/>
</dbReference>
<gene>
    <name evidence="6" type="ORF">DKM44_03970</name>
</gene>
<organism evidence="6 7">
    <name type="scientific">Deinococcus irradiatisoli</name>
    <dbReference type="NCBI Taxonomy" id="2202254"/>
    <lineage>
        <taxon>Bacteria</taxon>
        <taxon>Thermotogati</taxon>
        <taxon>Deinococcota</taxon>
        <taxon>Deinococci</taxon>
        <taxon>Deinococcales</taxon>
        <taxon>Deinococcaceae</taxon>
        <taxon>Deinococcus</taxon>
    </lineage>
</organism>
<dbReference type="PROSITE" id="PS51077">
    <property type="entry name" value="HTH_ICLR"/>
    <property type="match status" value="1"/>
</dbReference>
<name>A0A2Z3JBH2_9DEIO</name>
<dbReference type="PROSITE" id="PS51078">
    <property type="entry name" value="ICLR_ED"/>
    <property type="match status" value="1"/>
</dbReference>
<evidence type="ECO:0000313" key="7">
    <source>
        <dbReference type="Proteomes" id="UP000245368"/>
    </source>
</evidence>
<reference evidence="6 7" key="1">
    <citation type="submission" date="2018-05" db="EMBL/GenBank/DDBJ databases">
        <title>Complete Genome Sequence of Deinococcus sp. strain 17bor-2.</title>
        <authorList>
            <person name="Srinivasan S."/>
        </authorList>
    </citation>
    <scope>NUCLEOTIDE SEQUENCE [LARGE SCALE GENOMIC DNA]</scope>
    <source>
        <strain evidence="6 7">17bor-2</strain>
    </source>
</reference>
<dbReference type="Gene3D" id="3.30.450.40">
    <property type="match status" value="1"/>
</dbReference>
<dbReference type="InterPro" id="IPR005471">
    <property type="entry name" value="Tscrpt_reg_IclR_N"/>
</dbReference>
<dbReference type="SMART" id="SM00346">
    <property type="entry name" value="HTH_ICLR"/>
    <property type="match status" value="1"/>
</dbReference>
<accession>A0A2Z3JBH2</accession>
<dbReference type="RefSeq" id="WP_109825617.1">
    <property type="nucleotide sequence ID" value="NZ_CP029494.1"/>
</dbReference>
<dbReference type="GO" id="GO:0003700">
    <property type="term" value="F:DNA-binding transcription factor activity"/>
    <property type="evidence" value="ECO:0007669"/>
    <property type="project" value="TreeGrafter"/>
</dbReference>
<evidence type="ECO:0000259" key="4">
    <source>
        <dbReference type="PROSITE" id="PS51077"/>
    </source>
</evidence>
<dbReference type="EMBL" id="CP029494">
    <property type="protein sequence ID" value="AWN22497.1"/>
    <property type="molecule type" value="Genomic_DNA"/>
</dbReference>
<dbReference type="InterPro" id="IPR036388">
    <property type="entry name" value="WH-like_DNA-bd_sf"/>
</dbReference>
<keyword evidence="7" id="KW-1185">Reference proteome</keyword>
<feature type="domain" description="IclR-ED" evidence="5">
    <location>
        <begin position="73"/>
        <end position="252"/>
    </location>
</feature>
<dbReference type="OrthoDB" id="9791752at2"/>
<evidence type="ECO:0000256" key="1">
    <source>
        <dbReference type="ARBA" id="ARBA00023015"/>
    </source>
</evidence>
<dbReference type="Gene3D" id="1.10.10.10">
    <property type="entry name" value="Winged helix-like DNA-binding domain superfamily/Winged helix DNA-binding domain"/>
    <property type="match status" value="1"/>
</dbReference>
<keyword evidence="1" id="KW-0805">Transcription regulation</keyword>
<dbReference type="Pfam" id="PF01614">
    <property type="entry name" value="IclR_C"/>
    <property type="match status" value="1"/>
</dbReference>